<dbReference type="InterPro" id="IPR036527">
    <property type="entry name" value="SCP2_sterol-bd_dom_sf"/>
</dbReference>
<reference evidence="1 2" key="1">
    <citation type="submission" date="2019-06" db="EMBL/GenBank/DDBJ databases">
        <title>Sorghum-associated microbial communities from plants grown in Nebraska, USA.</title>
        <authorList>
            <person name="Schachtman D."/>
        </authorList>
    </citation>
    <scope>NUCLEOTIDE SEQUENCE [LARGE SCALE GENOMIC DNA]</scope>
    <source>
        <strain evidence="1 2">2482</strain>
    </source>
</reference>
<gene>
    <name evidence="1" type="ORF">FB550_110211</name>
</gene>
<comment type="caution">
    <text evidence="1">The sequence shown here is derived from an EMBL/GenBank/DDBJ whole genome shotgun (WGS) entry which is preliminary data.</text>
</comment>
<organism evidence="1 2">
    <name type="scientific">Neobacillus bataviensis</name>
    <dbReference type="NCBI Taxonomy" id="220685"/>
    <lineage>
        <taxon>Bacteria</taxon>
        <taxon>Bacillati</taxon>
        <taxon>Bacillota</taxon>
        <taxon>Bacilli</taxon>
        <taxon>Bacillales</taxon>
        <taxon>Bacillaceae</taxon>
        <taxon>Neobacillus</taxon>
    </lineage>
</organism>
<dbReference type="EMBL" id="VIVN01000010">
    <property type="protein sequence ID" value="TWD97604.1"/>
    <property type="molecule type" value="Genomic_DNA"/>
</dbReference>
<dbReference type="RefSeq" id="WP_144566810.1">
    <property type="nucleotide sequence ID" value="NZ_VIVN01000010.1"/>
</dbReference>
<accession>A0A561D2Q2</accession>
<proteinExistence type="predicted"/>
<name>A0A561D2Q2_9BACI</name>
<protein>
    <recommendedName>
        <fullName evidence="3">SCP-2 sterol transfer family protein</fullName>
    </recommendedName>
</protein>
<dbReference type="Proteomes" id="UP000319671">
    <property type="component" value="Unassembled WGS sequence"/>
</dbReference>
<evidence type="ECO:0000313" key="1">
    <source>
        <dbReference type="EMBL" id="TWD97604.1"/>
    </source>
</evidence>
<evidence type="ECO:0008006" key="3">
    <source>
        <dbReference type="Google" id="ProtNLM"/>
    </source>
</evidence>
<dbReference type="AlphaFoldDB" id="A0A561D2Q2"/>
<sequence length="115" mass="13155">MIELAEKFLEKFTFQGHILSLIKHTEIKVKICCEEETVIIEIKNGKMSLLNDQKSICYEVKGDSDTIQQLFEGTETLRTLEKKGRLTVSAPLRTTLLLESIFFLTKAHENLAKVI</sequence>
<dbReference type="SUPFAM" id="SSF55718">
    <property type="entry name" value="SCP-like"/>
    <property type="match status" value="1"/>
</dbReference>
<evidence type="ECO:0000313" key="2">
    <source>
        <dbReference type="Proteomes" id="UP000319671"/>
    </source>
</evidence>
<keyword evidence="2" id="KW-1185">Reference proteome</keyword>